<dbReference type="FunFam" id="3.90.550.10:FF:000080">
    <property type="entry name" value="D-ribitol-5-phosphate cytidylyltransferase isoform X1"/>
    <property type="match status" value="1"/>
</dbReference>
<dbReference type="PROSITE" id="PS50071">
    <property type="entry name" value="HOMEOBOX_2"/>
    <property type="match status" value="1"/>
</dbReference>
<keyword evidence="10" id="KW-0808">Transferase</keyword>
<dbReference type="PROSITE" id="PS00027">
    <property type="entry name" value="HOMEOBOX_1"/>
    <property type="match status" value="1"/>
</dbReference>
<keyword evidence="11" id="KW-0548">Nucleotidyltransferase</keyword>
<organism evidence="28 29">
    <name type="scientific">Mastacembelus armatus</name>
    <name type="common">zig-zag eel</name>
    <dbReference type="NCBI Taxonomy" id="205130"/>
    <lineage>
        <taxon>Eukaryota</taxon>
        <taxon>Metazoa</taxon>
        <taxon>Chordata</taxon>
        <taxon>Craniata</taxon>
        <taxon>Vertebrata</taxon>
        <taxon>Euteleostomi</taxon>
        <taxon>Actinopterygii</taxon>
        <taxon>Neopterygii</taxon>
        <taxon>Teleostei</taxon>
        <taxon>Neoteleostei</taxon>
        <taxon>Acanthomorphata</taxon>
        <taxon>Anabantaria</taxon>
        <taxon>Synbranchiformes</taxon>
        <taxon>Mastacembelidae</taxon>
        <taxon>Mastacembelus</taxon>
    </lineage>
</organism>
<keyword evidence="16" id="KW-0804">Transcription</keyword>
<feature type="compositionally biased region" description="Polar residues" evidence="26">
    <location>
        <begin position="598"/>
        <end position="608"/>
    </location>
</feature>
<dbReference type="GO" id="GO:0005634">
    <property type="term" value="C:nucleus"/>
    <property type="evidence" value="ECO:0007669"/>
    <property type="project" value="UniProtKB-SubCell"/>
</dbReference>
<dbReference type="GO" id="GO:0000981">
    <property type="term" value="F:DNA-binding transcription factor activity, RNA polymerase II-specific"/>
    <property type="evidence" value="ECO:0007669"/>
    <property type="project" value="InterPro"/>
</dbReference>
<evidence type="ECO:0000313" key="29">
    <source>
        <dbReference type="Proteomes" id="UP000261640"/>
    </source>
</evidence>
<evidence type="ECO:0000256" key="11">
    <source>
        <dbReference type="ARBA" id="ARBA00022695"/>
    </source>
</evidence>
<dbReference type="UniPathway" id="UPA00378"/>
<comment type="pathway">
    <text evidence="3">Protein modification; protein glycosylation.</text>
</comment>
<evidence type="ECO:0000256" key="9">
    <source>
        <dbReference type="ARBA" id="ARBA00022490"/>
    </source>
</evidence>
<dbReference type="Pfam" id="PF18706">
    <property type="entry name" value="ISPD_C"/>
    <property type="match status" value="1"/>
</dbReference>
<keyword evidence="29" id="KW-1185">Reference proteome</keyword>
<dbReference type="GeneTree" id="ENSGT00940000154018"/>
<dbReference type="InterPro" id="IPR001356">
    <property type="entry name" value="HD"/>
</dbReference>
<dbReference type="Ensembl" id="ENSMAMT00000017863.2">
    <property type="protein sequence ID" value="ENSMAMP00000017397.2"/>
    <property type="gene ID" value="ENSMAMG00000011792.2"/>
</dbReference>
<evidence type="ECO:0000256" key="24">
    <source>
        <dbReference type="PROSITE-ProRule" id="PRU00108"/>
    </source>
</evidence>
<dbReference type="PANTHER" id="PTHR43015">
    <property type="entry name" value="D-RIBITOL-5-PHOSPHATE CYTIDYLYLTRANSFERASE"/>
    <property type="match status" value="1"/>
</dbReference>
<evidence type="ECO:0000256" key="12">
    <source>
        <dbReference type="ARBA" id="ARBA00023015"/>
    </source>
</evidence>
<accession>A0A3Q3LW43</accession>
<comment type="subunit">
    <text evidence="5">Homodimer.</text>
</comment>
<comment type="subcellular location">
    <subcellularLocation>
        <location evidence="2">Cytoplasm</location>
        <location evidence="2">Cytosol</location>
    </subcellularLocation>
    <subcellularLocation>
        <location evidence="1 24 25">Nucleus</location>
    </subcellularLocation>
</comment>
<comment type="similarity">
    <text evidence="4">Belongs to the IspD/TarI cytidylyltransferase family. IspD subfamily.</text>
</comment>
<dbReference type="FunCoup" id="A0A3Q3LW43">
    <property type="interactions" value="42"/>
</dbReference>
<dbReference type="CDD" id="cd00086">
    <property type="entry name" value="homeodomain"/>
    <property type="match status" value="1"/>
</dbReference>
<dbReference type="Pfam" id="PF01128">
    <property type="entry name" value="IspD"/>
    <property type="match status" value="1"/>
</dbReference>
<dbReference type="Gene3D" id="3.90.550.10">
    <property type="entry name" value="Spore Coat Polysaccharide Biosynthesis Protein SpsA, Chain A"/>
    <property type="match status" value="1"/>
</dbReference>
<evidence type="ECO:0000256" key="8">
    <source>
        <dbReference type="ARBA" id="ARBA00022473"/>
    </source>
</evidence>
<feature type="domain" description="Homeobox" evidence="27">
    <location>
        <begin position="611"/>
        <end position="671"/>
    </location>
</feature>
<evidence type="ECO:0000256" key="10">
    <source>
        <dbReference type="ARBA" id="ARBA00022679"/>
    </source>
</evidence>
<dbReference type="PRINTS" id="PR00024">
    <property type="entry name" value="HOMEOBOX"/>
</dbReference>
<keyword evidence="12" id="KW-0805">Transcription regulation</keyword>
<evidence type="ECO:0000256" key="21">
    <source>
        <dbReference type="ARBA" id="ARBA00048797"/>
    </source>
</evidence>
<dbReference type="InterPro" id="IPR020479">
    <property type="entry name" value="HD_metazoa"/>
</dbReference>
<feature type="compositionally biased region" description="Basic and acidic residues" evidence="26">
    <location>
        <begin position="585"/>
        <end position="597"/>
    </location>
</feature>
<name>A0A3Q3LW43_9TELE</name>
<evidence type="ECO:0000256" key="25">
    <source>
        <dbReference type="RuleBase" id="RU000682"/>
    </source>
</evidence>
<feature type="region of interest" description="Disordered" evidence="26">
    <location>
        <begin position="1"/>
        <end position="31"/>
    </location>
</feature>
<comment type="catalytic activity">
    <reaction evidence="21">
        <text>D-ribulose 5-phosphate + CTP + H(+) = CDP-D-ribulose + diphosphate</text>
        <dbReference type="Rhea" id="RHEA:53612"/>
        <dbReference type="ChEBI" id="CHEBI:15378"/>
        <dbReference type="ChEBI" id="CHEBI:33019"/>
        <dbReference type="ChEBI" id="CHEBI:37563"/>
        <dbReference type="ChEBI" id="CHEBI:58121"/>
        <dbReference type="ChEBI" id="CHEBI:137524"/>
    </reaction>
</comment>
<dbReference type="InterPro" id="IPR034683">
    <property type="entry name" value="IspD/TarI"/>
</dbReference>
<evidence type="ECO:0000256" key="15">
    <source>
        <dbReference type="ARBA" id="ARBA00023159"/>
    </source>
</evidence>
<evidence type="ECO:0000256" key="20">
    <source>
        <dbReference type="ARBA" id="ARBA00045509"/>
    </source>
</evidence>
<dbReference type="InterPro" id="IPR029044">
    <property type="entry name" value="Nucleotide-diphossugar_trans"/>
</dbReference>
<evidence type="ECO:0000256" key="7">
    <source>
        <dbReference type="ARBA" id="ARBA00015848"/>
    </source>
</evidence>
<evidence type="ECO:0000256" key="26">
    <source>
        <dbReference type="SAM" id="MobiDB-lite"/>
    </source>
</evidence>
<evidence type="ECO:0000256" key="16">
    <source>
        <dbReference type="ARBA" id="ARBA00023163"/>
    </source>
</evidence>
<dbReference type="EC" id="2.7.7.40" evidence="6"/>
<dbReference type="PROSITE" id="PS01295">
    <property type="entry name" value="ISPD"/>
    <property type="match status" value="1"/>
</dbReference>
<dbReference type="FunFam" id="1.10.10.60:FF:000109">
    <property type="entry name" value="Homeobox protein MOX-2"/>
    <property type="match status" value="1"/>
</dbReference>
<evidence type="ECO:0000256" key="3">
    <source>
        <dbReference type="ARBA" id="ARBA00004922"/>
    </source>
</evidence>
<keyword evidence="9" id="KW-0963">Cytoplasm</keyword>
<evidence type="ECO:0000256" key="5">
    <source>
        <dbReference type="ARBA" id="ARBA00011738"/>
    </source>
</evidence>
<dbReference type="GO" id="GO:0047349">
    <property type="term" value="F:D-ribitol-5-phosphate cytidylyltransferase activity"/>
    <property type="evidence" value="ECO:0007669"/>
    <property type="project" value="UniProtKB-EC"/>
</dbReference>
<dbReference type="SMART" id="SM00389">
    <property type="entry name" value="HOX"/>
    <property type="match status" value="1"/>
</dbReference>
<proteinExistence type="inferred from homology"/>
<dbReference type="Pfam" id="PF00046">
    <property type="entry name" value="Homeodomain"/>
    <property type="match status" value="1"/>
</dbReference>
<dbReference type="GO" id="GO:0035269">
    <property type="term" value="P:protein O-linked glycosylation via mannose"/>
    <property type="evidence" value="ECO:0007669"/>
    <property type="project" value="TreeGrafter"/>
</dbReference>
<feature type="compositionally biased region" description="Basic and acidic residues" evidence="26">
    <location>
        <begin position="609"/>
        <end position="620"/>
    </location>
</feature>
<dbReference type="InterPro" id="IPR017970">
    <property type="entry name" value="Homeobox_CS"/>
</dbReference>
<dbReference type="SUPFAM" id="SSF53448">
    <property type="entry name" value="Nucleotide-diphospho-sugar transferases"/>
    <property type="match status" value="1"/>
</dbReference>
<dbReference type="GO" id="GO:0005829">
    <property type="term" value="C:cytosol"/>
    <property type="evidence" value="ECO:0007669"/>
    <property type="project" value="UniProtKB-SubCell"/>
</dbReference>
<dbReference type="AlphaFoldDB" id="A0A3Q3LW43"/>
<evidence type="ECO:0000313" key="28">
    <source>
        <dbReference type="Ensembl" id="ENSMAMP00000017397.2"/>
    </source>
</evidence>
<evidence type="ECO:0000256" key="4">
    <source>
        <dbReference type="ARBA" id="ARBA00009789"/>
    </source>
</evidence>
<dbReference type="InParanoid" id="A0A3Q3LW43"/>
<comment type="catalytic activity">
    <reaction evidence="23">
        <text>D-ribitol 5-phosphate + CTP + H(+) = CDP-L-ribitol + diphosphate</text>
        <dbReference type="Rhea" id="RHEA:12456"/>
        <dbReference type="ChEBI" id="CHEBI:15378"/>
        <dbReference type="ChEBI" id="CHEBI:33019"/>
        <dbReference type="ChEBI" id="CHEBI:37563"/>
        <dbReference type="ChEBI" id="CHEBI:57608"/>
        <dbReference type="ChEBI" id="CHEBI:57695"/>
        <dbReference type="EC" id="2.7.7.40"/>
    </reaction>
</comment>
<evidence type="ECO:0000256" key="2">
    <source>
        <dbReference type="ARBA" id="ARBA00004514"/>
    </source>
</evidence>
<reference evidence="28" key="2">
    <citation type="submission" date="2025-09" db="UniProtKB">
        <authorList>
            <consortium name="Ensembl"/>
        </authorList>
    </citation>
    <scope>IDENTIFICATION</scope>
</reference>
<feature type="compositionally biased region" description="Basic and acidic residues" evidence="26">
    <location>
        <begin position="1"/>
        <end position="12"/>
    </location>
</feature>
<dbReference type="Proteomes" id="UP000261640">
    <property type="component" value="Unplaced"/>
</dbReference>
<evidence type="ECO:0000256" key="19">
    <source>
        <dbReference type="ARBA" id="ARBA00032606"/>
    </source>
</evidence>
<evidence type="ECO:0000256" key="17">
    <source>
        <dbReference type="ARBA" id="ARBA00023242"/>
    </source>
</evidence>
<dbReference type="CDD" id="cd02516">
    <property type="entry name" value="CDP-ME_synthetase"/>
    <property type="match status" value="1"/>
</dbReference>
<feature type="DNA-binding region" description="Homeobox" evidence="24">
    <location>
        <begin position="613"/>
        <end position="672"/>
    </location>
</feature>
<dbReference type="InterPro" id="IPR040635">
    <property type="entry name" value="ISPD_C"/>
</dbReference>
<dbReference type="InterPro" id="IPR018294">
    <property type="entry name" value="ISPD_synthase_CS"/>
</dbReference>
<keyword evidence="15" id="KW-0010">Activator</keyword>
<dbReference type="Gene3D" id="1.10.10.60">
    <property type="entry name" value="Homeodomain-like"/>
    <property type="match status" value="1"/>
</dbReference>
<protein>
    <recommendedName>
        <fullName evidence="7">D-ribitol-5-phosphate cytidylyltransferase</fullName>
        <ecNumber evidence="6">2.7.7.40</ecNumber>
    </recommendedName>
    <alternativeName>
        <fullName evidence="18">2-C-methyl-D-erythritol 4-phosphate cytidylyltransferase-like protein</fullName>
    </alternativeName>
    <alternativeName>
        <fullName evidence="19">Isoprenoid synthase domain-containing protein</fullName>
    </alternativeName>
</protein>
<keyword evidence="8" id="KW-0217">Developmental protein</keyword>
<dbReference type="InterPro" id="IPR009057">
    <property type="entry name" value="Homeodomain-like_sf"/>
</dbReference>
<evidence type="ECO:0000256" key="13">
    <source>
        <dbReference type="ARBA" id="ARBA00023125"/>
    </source>
</evidence>
<keyword evidence="14 24" id="KW-0371">Homeobox</keyword>
<evidence type="ECO:0000259" key="27">
    <source>
        <dbReference type="PROSITE" id="PS50071"/>
    </source>
</evidence>
<dbReference type="GO" id="GO:0003677">
    <property type="term" value="F:DNA binding"/>
    <property type="evidence" value="ECO:0007669"/>
    <property type="project" value="UniProtKB-UniRule"/>
</dbReference>
<dbReference type="GO" id="GO:0008299">
    <property type="term" value="P:isoprenoid biosynthetic process"/>
    <property type="evidence" value="ECO:0007669"/>
    <property type="project" value="InterPro"/>
</dbReference>
<keyword evidence="17 24" id="KW-0539">Nucleus</keyword>
<feature type="compositionally biased region" description="Basic residues" evidence="26">
    <location>
        <begin position="486"/>
        <end position="510"/>
    </location>
</feature>
<comment type="catalytic activity">
    <reaction evidence="22">
        <text>D-ribose 5-phosphate + CTP + H(+) = CDP-D-ribose + diphosphate</text>
        <dbReference type="Rhea" id="RHEA:53872"/>
        <dbReference type="ChEBI" id="CHEBI:15378"/>
        <dbReference type="ChEBI" id="CHEBI:33019"/>
        <dbReference type="ChEBI" id="CHEBI:37563"/>
        <dbReference type="ChEBI" id="CHEBI:78346"/>
        <dbReference type="ChEBI" id="CHEBI:137525"/>
    </reaction>
</comment>
<comment type="function">
    <text evidence="20">Cytidylyltransferase required for protein O-linked mannosylation. Catalyzes the formation of CDP-ribitol nucleotide sugar from D-ribitol 5-phosphate. CDP-ribitol is a substrate of FKTN during the biosynthesis of the phosphorylated O-mannosyl trisaccharide (N-acetylgalactosamine-beta-3-N-acetylglucosamine-beta-4-(phosphate-6-)mannose), a carbohydrate structure present in alpha-dystroglycan (DAG1), which is required for binding laminin G-like domain-containing extracellular proteins with high affinity. Shows activity toward other pentose phosphate sugars and mediates formation of CDP-ribulose or CDP-ribose using CTP and ribulose-5-phosphate or ribose-5-phosphate, respectively. Not involved in dolichol production.</text>
</comment>
<keyword evidence="13 24" id="KW-0238">DNA-binding</keyword>
<evidence type="ECO:0000256" key="14">
    <source>
        <dbReference type="ARBA" id="ARBA00023155"/>
    </source>
</evidence>
<feature type="region of interest" description="Disordered" evidence="26">
    <location>
        <begin position="709"/>
        <end position="728"/>
    </location>
</feature>
<reference evidence="28" key="1">
    <citation type="submission" date="2025-08" db="UniProtKB">
        <authorList>
            <consortium name="Ensembl"/>
        </authorList>
    </citation>
    <scope>IDENTIFICATION</scope>
</reference>
<dbReference type="STRING" id="205130.ENSMAMP00000017397"/>
<dbReference type="SUPFAM" id="SSF46689">
    <property type="entry name" value="Homeodomain-like"/>
    <property type="match status" value="1"/>
</dbReference>
<feature type="compositionally biased region" description="Basic and acidic residues" evidence="26">
    <location>
        <begin position="714"/>
        <end position="728"/>
    </location>
</feature>
<evidence type="ECO:0000256" key="22">
    <source>
        <dbReference type="ARBA" id="ARBA00048814"/>
    </source>
</evidence>
<evidence type="ECO:0000256" key="18">
    <source>
        <dbReference type="ARBA" id="ARBA00031950"/>
    </source>
</evidence>
<evidence type="ECO:0000256" key="6">
    <source>
        <dbReference type="ARBA" id="ARBA00012488"/>
    </source>
</evidence>
<evidence type="ECO:0000256" key="23">
    <source>
        <dbReference type="ARBA" id="ARBA00049484"/>
    </source>
</evidence>
<dbReference type="PANTHER" id="PTHR43015:SF1">
    <property type="entry name" value="D-RIBITOL-5-PHOSPHATE CYTIDYLYLTRANSFERASE"/>
    <property type="match status" value="1"/>
</dbReference>
<feature type="compositionally biased region" description="Low complexity" evidence="26">
    <location>
        <begin position="555"/>
        <end position="570"/>
    </location>
</feature>
<feature type="region of interest" description="Disordered" evidence="26">
    <location>
        <begin position="482"/>
        <end position="620"/>
    </location>
</feature>
<sequence>MERGNCDSDRAAHPGVFLSRGSGKSDPQPAGRSLDFPVSVVLPAGGTGERTGLQTPKQFCSFLGRPLISYTIQAFERVSWIQSIVVAVAKENMDLMTDIIQRFQHRKVRAVPGGSTRHRSICSGVLALREKEQEGKERLALDRPKVVIIHDAVRPFVEEDFLYKIAMAAKEQGAAGAIRPLVSTVIATTSEGYLDHSLERAKYRASEMPQGFRYDVIYQAYQRCTESDFEFGTECLHLALQYCGTNAKLIEGPPTLWKVTYKRDLAAAESIIKETLSRSACIVTGGSAQAAALADALQKAVGALDMELDIIPELKGDNGRYLLKEWNFIQVSVSHPCLSGVDALLADLEAANRALLHPLVVIWVHLSGSDELSISRSMAKHVAIMDLGSAAKLRNILLYGIQLHQSEGCVCLHAMDHTLFGCLRSPHVPAQALHPAFTQSPLTLHGRSDHVSYPDLASSSSSSSTSSPSPCVISSYPADDSLFPGQHHHLPHRGHLPSQQHHHPPQHHASWHIPQMPSPGSGTRHNLCHPHSHSSHDGGPTAPDLGHSGGPSICASTPSLGSSSTPTGASCVPADFGRQTLSPAEAEKRNGKRKSDSSESQDGNYKSDVSSKPRKERTAFTKEQIRELEAEFAHHNYLTRLRRYEIAVNLDLTERQVKVWFQNRRMKWKRVKGGQQGAAAREKELVNVKKGTLLPSEFSGIAALHHSTDSLANEDSRDSDQSSEHAHL</sequence>
<evidence type="ECO:0000256" key="1">
    <source>
        <dbReference type="ARBA" id="ARBA00004123"/>
    </source>
</evidence>